<feature type="transmembrane region" description="Helical" evidence="1">
    <location>
        <begin position="150"/>
        <end position="171"/>
    </location>
</feature>
<evidence type="ECO:0000313" key="4">
    <source>
        <dbReference type="Proteomes" id="UP000823844"/>
    </source>
</evidence>
<protein>
    <submittedName>
        <fullName evidence="3">YdcF family protein</fullName>
    </submittedName>
</protein>
<dbReference type="Pfam" id="PF02698">
    <property type="entry name" value="DUF218"/>
    <property type="match status" value="1"/>
</dbReference>
<reference evidence="3" key="1">
    <citation type="journal article" date="2021" name="PeerJ">
        <title>Extensive microbial diversity within the chicken gut microbiome revealed by metagenomics and culture.</title>
        <authorList>
            <person name="Gilroy R."/>
            <person name="Ravi A."/>
            <person name="Getino M."/>
            <person name="Pursley I."/>
            <person name="Horton D.L."/>
            <person name="Alikhan N.F."/>
            <person name="Baker D."/>
            <person name="Gharbi K."/>
            <person name="Hall N."/>
            <person name="Watson M."/>
            <person name="Adriaenssens E.M."/>
            <person name="Foster-Nyarko E."/>
            <person name="Jarju S."/>
            <person name="Secka A."/>
            <person name="Antonio M."/>
            <person name="Oren A."/>
            <person name="Chaudhuri R.R."/>
            <person name="La Ragione R."/>
            <person name="Hildebrand F."/>
            <person name="Pallen M.J."/>
        </authorList>
    </citation>
    <scope>NUCLEOTIDE SEQUENCE</scope>
    <source>
        <strain evidence="3">F6-686</strain>
    </source>
</reference>
<dbReference type="AlphaFoldDB" id="A0A9E2KRA4"/>
<evidence type="ECO:0000256" key="1">
    <source>
        <dbReference type="SAM" id="Phobius"/>
    </source>
</evidence>
<sequence>MTSFFNFLEQNRGFSYYSIVLTISLIIFLVCWLKEPRRLINGVFFTIFLLLFAGWVTILVFSTNLKTLRMAYGAIVLLFFFLVFLIVAFSWVFCLWNAYFVWKYESHTLPNLLTLILGLGLIVVWIISLLGPAKYLPRWLNVLLVAAPTVAFYLALIMYNFLVNSVLYQFVPRRYKQDYLIVLGAGLLNGEKVTPLLSRRINRAIQFALKQKAKGRKMPKLIMSGGQGNDEKVSEAQAMADYAISRGISPDMILLEDQSKNTYQNMLFSKELATKDFGSPDFRAKFFSNNYHIFRAGLYAKIAGLNVNGVGCYTRLYFLPNAVIREFAGVFVMHKKRHAIIIGLIILFCIIQAIFVALGLEKWQMM</sequence>
<dbReference type="InterPro" id="IPR003848">
    <property type="entry name" value="DUF218"/>
</dbReference>
<feature type="transmembrane region" description="Helical" evidence="1">
    <location>
        <begin position="74"/>
        <end position="100"/>
    </location>
</feature>
<feature type="transmembrane region" description="Helical" evidence="1">
    <location>
        <begin position="339"/>
        <end position="360"/>
    </location>
</feature>
<keyword evidence="1" id="KW-0472">Membrane</keyword>
<dbReference type="GO" id="GO:0000270">
    <property type="term" value="P:peptidoglycan metabolic process"/>
    <property type="evidence" value="ECO:0007669"/>
    <property type="project" value="TreeGrafter"/>
</dbReference>
<reference evidence="3" key="2">
    <citation type="submission" date="2021-04" db="EMBL/GenBank/DDBJ databases">
        <authorList>
            <person name="Gilroy R."/>
        </authorList>
    </citation>
    <scope>NUCLEOTIDE SEQUENCE</scope>
    <source>
        <strain evidence="3">F6-686</strain>
    </source>
</reference>
<dbReference type="GO" id="GO:0043164">
    <property type="term" value="P:Gram-negative-bacterium-type cell wall biogenesis"/>
    <property type="evidence" value="ECO:0007669"/>
    <property type="project" value="TreeGrafter"/>
</dbReference>
<evidence type="ECO:0000313" key="3">
    <source>
        <dbReference type="EMBL" id="MBU3828669.1"/>
    </source>
</evidence>
<dbReference type="PANTHER" id="PTHR30336:SF18">
    <property type="entry name" value="MEMBRANE PROTEIN"/>
    <property type="match status" value="1"/>
</dbReference>
<dbReference type="InterPro" id="IPR051599">
    <property type="entry name" value="Cell_Envelope_Assoc"/>
</dbReference>
<feature type="transmembrane region" description="Helical" evidence="1">
    <location>
        <begin position="112"/>
        <end position="130"/>
    </location>
</feature>
<evidence type="ECO:0000259" key="2">
    <source>
        <dbReference type="Pfam" id="PF02698"/>
    </source>
</evidence>
<accession>A0A9E2KRA4</accession>
<dbReference type="PANTHER" id="PTHR30336">
    <property type="entry name" value="INNER MEMBRANE PROTEIN, PROBABLE PERMEASE"/>
    <property type="match status" value="1"/>
</dbReference>
<dbReference type="CDD" id="cd06259">
    <property type="entry name" value="YdcF-like"/>
    <property type="match status" value="1"/>
</dbReference>
<keyword evidence="1" id="KW-0812">Transmembrane</keyword>
<proteinExistence type="predicted"/>
<dbReference type="GO" id="GO:0005886">
    <property type="term" value="C:plasma membrane"/>
    <property type="evidence" value="ECO:0007669"/>
    <property type="project" value="TreeGrafter"/>
</dbReference>
<dbReference type="Proteomes" id="UP000823844">
    <property type="component" value="Unassembled WGS sequence"/>
</dbReference>
<feature type="transmembrane region" description="Helical" evidence="1">
    <location>
        <begin position="14"/>
        <end position="33"/>
    </location>
</feature>
<comment type="caution">
    <text evidence="3">The sequence shown here is derived from an EMBL/GenBank/DDBJ whole genome shotgun (WGS) entry which is preliminary data.</text>
</comment>
<organism evidence="3 4">
    <name type="scientific">Candidatus Lactobacillus pullistercoris</name>
    <dbReference type="NCBI Taxonomy" id="2838636"/>
    <lineage>
        <taxon>Bacteria</taxon>
        <taxon>Bacillati</taxon>
        <taxon>Bacillota</taxon>
        <taxon>Bacilli</taxon>
        <taxon>Lactobacillales</taxon>
        <taxon>Lactobacillaceae</taxon>
        <taxon>Lactobacillus</taxon>
    </lineage>
</organism>
<feature type="transmembrane region" description="Helical" evidence="1">
    <location>
        <begin position="40"/>
        <end position="62"/>
    </location>
</feature>
<dbReference type="Gene3D" id="3.40.50.620">
    <property type="entry name" value="HUPs"/>
    <property type="match status" value="1"/>
</dbReference>
<name>A0A9E2KRA4_9LACO</name>
<feature type="domain" description="DUF218" evidence="2">
    <location>
        <begin position="178"/>
        <end position="327"/>
    </location>
</feature>
<keyword evidence="1" id="KW-1133">Transmembrane helix</keyword>
<dbReference type="InterPro" id="IPR014729">
    <property type="entry name" value="Rossmann-like_a/b/a_fold"/>
</dbReference>
<gene>
    <name evidence="3" type="ORF">H9806_06025</name>
</gene>
<dbReference type="EMBL" id="JAHLFT010000076">
    <property type="protein sequence ID" value="MBU3828669.1"/>
    <property type="molecule type" value="Genomic_DNA"/>
</dbReference>